<sequence>MTEPTEGKDVDEGLIQGTTGRSRLELEAYIGTRIRQERRGQGLKIADVARITGISQGMVSKIENAQVSTSLDTLSRLCEAIGLPLSRLFTDYDQTGSAAQLVRADEGMEVVGRGTDKGHTYRLLAHRRGPRQNFEPFLVTLDDASEVFPTFSHPGTEFLHFLEGRMVYRVGNELFEVGPGDSLTFEGEVAHGPEALLEVPIRFLSVLNYGEE</sequence>
<keyword evidence="1" id="KW-0238">DNA-binding</keyword>
<dbReference type="Proteomes" id="UP001575181">
    <property type="component" value="Unassembled WGS sequence"/>
</dbReference>
<dbReference type="PANTHER" id="PTHR46797">
    <property type="entry name" value="HTH-TYPE TRANSCRIPTIONAL REGULATOR"/>
    <property type="match status" value="1"/>
</dbReference>
<keyword evidence="4" id="KW-1185">Reference proteome</keyword>
<dbReference type="InterPro" id="IPR001387">
    <property type="entry name" value="Cro/C1-type_HTH"/>
</dbReference>
<dbReference type="SMART" id="SM00530">
    <property type="entry name" value="HTH_XRE"/>
    <property type="match status" value="1"/>
</dbReference>
<dbReference type="InterPro" id="IPR050807">
    <property type="entry name" value="TransReg_Diox_bact_type"/>
</dbReference>
<evidence type="ECO:0000259" key="2">
    <source>
        <dbReference type="PROSITE" id="PS50943"/>
    </source>
</evidence>
<reference evidence="3 4" key="1">
    <citation type="submission" date="2024-08" db="EMBL/GenBank/DDBJ databases">
        <title>Whole-genome sequencing of halo(alkali)philic microorganisms from hypersaline lakes.</title>
        <authorList>
            <person name="Sorokin D.Y."/>
            <person name="Merkel A.Y."/>
            <person name="Messina E."/>
            <person name="Yakimov M."/>
        </authorList>
    </citation>
    <scope>NUCLEOTIDE SEQUENCE [LARGE SCALE GENOMIC DNA]</scope>
    <source>
        <strain evidence="3 4">Cl-TMA</strain>
    </source>
</reference>
<name>A0ABV4TQE0_9GAMM</name>
<accession>A0ABV4TQE0</accession>
<gene>
    <name evidence="3" type="ORF">ACERLL_01710</name>
</gene>
<dbReference type="PANTHER" id="PTHR46797:SF1">
    <property type="entry name" value="METHYLPHOSPHONATE SYNTHASE"/>
    <property type="match status" value="1"/>
</dbReference>
<dbReference type="RefSeq" id="WP_373654325.1">
    <property type="nucleotide sequence ID" value="NZ_JBGUAW010000001.1"/>
</dbReference>
<dbReference type="Pfam" id="PF01381">
    <property type="entry name" value="HTH_3"/>
    <property type="match status" value="1"/>
</dbReference>
<dbReference type="EMBL" id="JBGUAW010000001">
    <property type="protein sequence ID" value="MFA9459542.1"/>
    <property type="molecule type" value="Genomic_DNA"/>
</dbReference>
<dbReference type="InterPro" id="IPR011051">
    <property type="entry name" value="RmlC_Cupin_sf"/>
</dbReference>
<feature type="domain" description="HTH cro/C1-type" evidence="2">
    <location>
        <begin position="34"/>
        <end position="88"/>
    </location>
</feature>
<dbReference type="PROSITE" id="PS50943">
    <property type="entry name" value="HTH_CROC1"/>
    <property type="match status" value="1"/>
</dbReference>
<dbReference type="Pfam" id="PF07883">
    <property type="entry name" value="Cupin_2"/>
    <property type="match status" value="1"/>
</dbReference>
<dbReference type="InterPro" id="IPR010982">
    <property type="entry name" value="Lambda_DNA-bd_dom_sf"/>
</dbReference>
<evidence type="ECO:0000313" key="4">
    <source>
        <dbReference type="Proteomes" id="UP001575181"/>
    </source>
</evidence>
<protein>
    <submittedName>
        <fullName evidence="3">Helix-turn-helix domain-containing protein</fullName>
    </submittedName>
</protein>
<dbReference type="SUPFAM" id="SSF51182">
    <property type="entry name" value="RmlC-like cupins"/>
    <property type="match status" value="1"/>
</dbReference>
<evidence type="ECO:0000313" key="3">
    <source>
        <dbReference type="EMBL" id="MFA9459542.1"/>
    </source>
</evidence>
<dbReference type="Gene3D" id="1.10.260.40">
    <property type="entry name" value="lambda repressor-like DNA-binding domains"/>
    <property type="match status" value="1"/>
</dbReference>
<dbReference type="CDD" id="cd00093">
    <property type="entry name" value="HTH_XRE"/>
    <property type="match status" value="1"/>
</dbReference>
<proteinExistence type="predicted"/>
<dbReference type="CDD" id="cd02209">
    <property type="entry name" value="cupin_XRE_C"/>
    <property type="match status" value="1"/>
</dbReference>
<dbReference type="InterPro" id="IPR014710">
    <property type="entry name" value="RmlC-like_jellyroll"/>
</dbReference>
<evidence type="ECO:0000256" key="1">
    <source>
        <dbReference type="ARBA" id="ARBA00023125"/>
    </source>
</evidence>
<dbReference type="SUPFAM" id="SSF47413">
    <property type="entry name" value="lambda repressor-like DNA-binding domains"/>
    <property type="match status" value="1"/>
</dbReference>
<comment type="caution">
    <text evidence="3">The sequence shown here is derived from an EMBL/GenBank/DDBJ whole genome shotgun (WGS) entry which is preliminary data.</text>
</comment>
<dbReference type="Gene3D" id="2.60.120.10">
    <property type="entry name" value="Jelly Rolls"/>
    <property type="match status" value="1"/>
</dbReference>
<dbReference type="InterPro" id="IPR013096">
    <property type="entry name" value="Cupin_2"/>
</dbReference>
<organism evidence="3 4">
    <name type="scientific">Thiohalorhabdus methylotrophus</name>
    <dbReference type="NCBI Taxonomy" id="3242694"/>
    <lineage>
        <taxon>Bacteria</taxon>
        <taxon>Pseudomonadati</taxon>
        <taxon>Pseudomonadota</taxon>
        <taxon>Gammaproteobacteria</taxon>
        <taxon>Thiohalorhabdales</taxon>
        <taxon>Thiohalorhabdaceae</taxon>
        <taxon>Thiohalorhabdus</taxon>
    </lineage>
</organism>